<organism evidence="2 3">
    <name type="scientific">Mortierella polycephala</name>
    <dbReference type="NCBI Taxonomy" id="41804"/>
    <lineage>
        <taxon>Eukaryota</taxon>
        <taxon>Fungi</taxon>
        <taxon>Fungi incertae sedis</taxon>
        <taxon>Mucoromycota</taxon>
        <taxon>Mortierellomycotina</taxon>
        <taxon>Mortierellomycetes</taxon>
        <taxon>Mortierellales</taxon>
        <taxon>Mortierellaceae</taxon>
        <taxon>Mortierella</taxon>
    </lineage>
</organism>
<evidence type="ECO:0000313" key="2">
    <source>
        <dbReference type="EMBL" id="KAG0258493.1"/>
    </source>
</evidence>
<dbReference type="CDD" id="cd01427">
    <property type="entry name" value="HAD_like"/>
    <property type="match status" value="1"/>
</dbReference>
<evidence type="ECO:0000313" key="3">
    <source>
        <dbReference type="Proteomes" id="UP000726737"/>
    </source>
</evidence>
<keyword evidence="3" id="KW-1185">Reference proteome</keyword>
<dbReference type="SUPFAM" id="SSF56784">
    <property type="entry name" value="HAD-like"/>
    <property type="match status" value="1"/>
</dbReference>
<feature type="compositionally biased region" description="Low complexity" evidence="1">
    <location>
        <begin position="223"/>
        <end position="235"/>
    </location>
</feature>
<feature type="compositionally biased region" description="Polar residues" evidence="1">
    <location>
        <begin position="236"/>
        <end position="250"/>
    </location>
</feature>
<feature type="region of interest" description="Disordered" evidence="1">
    <location>
        <begin position="223"/>
        <end position="250"/>
    </location>
</feature>
<dbReference type="InterPro" id="IPR023214">
    <property type="entry name" value="HAD_sf"/>
</dbReference>
<dbReference type="EMBL" id="JAAAJA010000218">
    <property type="protein sequence ID" value="KAG0258493.1"/>
    <property type="molecule type" value="Genomic_DNA"/>
</dbReference>
<protein>
    <submittedName>
        <fullName evidence="2">Uncharacterized protein</fullName>
    </submittedName>
</protein>
<proteinExistence type="predicted"/>
<feature type="region of interest" description="Disordered" evidence="1">
    <location>
        <begin position="1"/>
        <end position="23"/>
    </location>
</feature>
<dbReference type="InterPro" id="IPR036412">
    <property type="entry name" value="HAD-like_sf"/>
</dbReference>
<comment type="caution">
    <text evidence="2">The sequence shown here is derived from an EMBL/GenBank/DDBJ whole genome shotgun (WGS) entry which is preliminary data.</text>
</comment>
<evidence type="ECO:0000256" key="1">
    <source>
        <dbReference type="SAM" id="MobiDB-lite"/>
    </source>
</evidence>
<name>A0A9P6Q1B1_9FUNG</name>
<dbReference type="AlphaFoldDB" id="A0A9P6Q1B1"/>
<sequence length="381" mass="43202">MTSTSTEKSEQPTANSRNSNVNGDILPKMPRYIFLDSGGVINDNDRRAPQWVDHLEEYMPKTCIGGPPQLWGRANATLSSRLFIGENRERDWDRLIMQATDFKDFSRKYYLYWLQGAVELVNELLREEYEQEQAQQIDLSEIDVEPRKLVQLELPGSEEEQIQIAHEAHMYCTARVQADYPGAVDAILRLKFEQKFEMFTCSGETATELELTFRTLGISTLTPGSGSGSLSVSQSWQDTESGSGSGQQDFKQETMTEMAIELQPVFTKLYGPDLINCHKGSSQFYALIFQDSGVDPHDAVVVDDKEYILGWAKVHGARTVMISDKDRKGNELMVELEEEVEDGGVKVVRKRMVLAVDHQLSSLAELPELTAEWRRHHEQQA</sequence>
<dbReference type="Gene3D" id="3.40.50.1000">
    <property type="entry name" value="HAD superfamily/HAD-like"/>
    <property type="match status" value="1"/>
</dbReference>
<dbReference type="Proteomes" id="UP000726737">
    <property type="component" value="Unassembled WGS sequence"/>
</dbReference>
<reference evidence="2" key="1">
    <citation type="journal article" date="2020" name="Fungal Divers.">
        <title>Resolving the Mortierellaceae phylogeny through synthesis of multi-gene phylogenetics and phylogenomics.</title>
        <authorList>
            <person name="Vandepol N."/>
            <person name="Liber J."/>
            <person name="Desiro A."/>
            <person name="Na H."/>
            <person name="Kennedy M."/>
            <person name="Barry K."/>
            <person name="Grigoriev I.V."/>
            <person name="Miller A.N."/>
            <person name="O'Donnell K."/>
            <person name="Stajich J.E."/>
            <person name="Bonito G."/>
        </authorList>
    </citation>
    <scope>NUCLEOTIDE SEQUENCE</scope>
    <source>
        <strain evidence="2">KOD948</strain>
    </source>
</reference>
<accession>A0A9P6Q1B1</accession>
<feature type="compositionally biased region" description="Polar residues" evidence="1">
    <location>
        <begin position="1"/>
        <end position="22"/>
    </location>
</feature>
<dbReference type="OrthoDB" id="2012566at2759"/>
<gene>
    <name evidence="2" type="ORF">BG011_003266</name>
</gene>